<evidence type="ECO:0000313" key="1">
    <source>
        <dbReference type="EMBL" id="KJL25277.1"/>
    </source>
</evidence>
<gene>
    <name evidence="1" type="ORF">RN51_00724</name>
</gene>
<dbReference type="InterPro" id="IPR023393">
    <property type="entry name" value="START-like_dom_sf"/>
</dbReference>
<organism evidence="1 2">
    <name type="scientific">Microbacterium oxydans</name>
    <dbReference type="NCBI Taxonomy" id="82380"/>
    <lineage>
        <taxon>Bacteria</taxon>
        <taxon>Bacillati</taxon>
        <taxon>Actinomycetota</taxon>
        <taxon>Actinomycetes</taxon>
        <taxon>Micrococcales</taxon>
        <taxon>Microbacteriaceae</taxon>
        <taxon>Microbacterium</taxon>
    </lineage>
</organism>
<evidence type="ECO:0000313" key="2">
    <source>
        <dbReference type="Proteomes" id="UP000033725"/>
    </source>
</evidence>
<comment type="caution">
    <text evidence="1">The sequence shown here is derived from an EMBL/GenBank/DDBJ whole genome shotgun (WGS) entry which is preliminary data.</text>
</comment>
<dbReference type="SUPFAM" id="SSF55961">
    <property type="entry name" value="Bet v1-like"/>
    <property type="match status" value="1"/>
</dbReference>
<accession>A0A0F0KWJ1</accession>
<dbReference type="Proteomes" id="UP000033725">
    <property type="component" value="Unassembled WGS sequence"/>
</dbReference>
<dbReference type="AlphaFoldDB" id="A0A0F0KWJ1"/>
<dbReference type="CDD" id="cd07812">
    <property type="entry name" value="SRPBCC"/>
    <property type="match status" value="1"/>
</dbReference>
<sequence>MATNTRDLACATDDVFRVLANGWLYPAWVVGASRMRDVDEAWPAVGAQLHHSVGVWPVLLDDTTRMSEWDPPRQVVLRARGWPMGEARVTLRARTTSTGCQVRIDEEPVAGPAALIPRFLTAPILRWRNAETLHRLAYLAEGHAE</sequence>
<reference evidence="1 2" key="1">
    <citation type="submission" date="2015-02" db="EMBL/GenBank/DDBJ databases">
        <title>Draft genome sequences of ten Microbacterium spp. with emphasis on heavy metal contaminated environments.</title>
        <authorList>
            <person name="Corretto E."/>
        </authorList>
    </citation>
    <scope>NUCLEOTIDE SEQUENCE [LARGE SCALE GENOMIC DNA]</scope>
    <source>
        <strain evidence="1 2">BEL163</strain>
    </source>
</reference>
<dbReference type="OrthoDB" id="4483486at2"/>
<dbReference type="Gene3D" id="3.30.530.20">
    <property type="match status" value="1"/>
</dbReference>
<name>A0A0F0KWJ1_9MICO</name>
<dbReference type="EMBL" id="JYIV01000017">
    <property type="protein sequence ID" value="KJL25277.1"/>
    <property type="molecule type" value="Genomic_DNA"/>
</dbReference>
<evidence type="ECO:0008006" key="3">
    <source>
        <dbReference type="Google" id="ProtNLM"/>
    </source>
</evidence>
<dbReference type="RefSeq" id="WP_045262662.1">
    <property type="nucleotide sequence ID" value="NZ_JYIV01000017.1"/>
</dbReference>
<dbReference type="PATRIC" id="fig|82380.10.peg.724"/>
<proteinExistence type="predicted"/>
<protein>
    <recommendedName>
        <fullName evidence="3">Polyketide cyclase</fullName>
    </recommendedName>
</protein>